<dbReference type="Proteomes" id="UP001431963">
    <property type="component" value="Unassembled WGS sequence"/>
</dbReference>
<accession>A0ABU8BYP7</accession>
<dbReference type="Pfam" id="PF10117">
    <property type="entry name" value="McrBC"/>
    <property type="match status" value="1"/>
</dbReference>
<keyword evidence="1" id="KW-0540">Nuclease</keyword>
<dbReference type="PANTHER" id="PTHR38733">
    <property type="entry name" value="PROTEIN MCRC"/>
    <property type="match status" value="1"/>
</dbReference>
<reference evidence="1" key="1">
    <citation type="submission" date="2024-02" db="EMBL/GenBank/DDBJ databases">
        <title>Genome sequences of strain Gemmobacter sp. JM10B15.</title>
        <authorList>
            <person name="Zhang M."/>
        </authorList>
    </citation>
    <scope>NUCLEOTIDE SEQUENCE</scope>
    <source>
        <strain evidence="1">JM10B15</strain>
    </source>
</reference>
<keyword evidence="2" id="KW-1185">Reference proteome</keyword>
<dbReference type="PANTHER" id="PTHR38733:SF1">
    <property type="entry name" value="TYPE IV METHYL-DIRECTED RESTRICTION ENZYME ECOKMCRBC"/>
    <property type="match status" value="1"/>
</dbReference>
<dbReference type="EMBL" id="JBALHR010000013">
    <property type="protein sequence ID" value="MEH7829826.1"/>
    <property type="molecule type" value="Genomic_DNA"/>
</dbReference>
<keyword evidence="1" id="KW-0255">Endonuclease</keyword>
<dbReference type="RefSeq" id="WP_335424854.1">
    <property type="nucleotide sequence ID" value="NZ_JBALHR010000013.1"/>
</dbReference>
<evidence type="ECO:0000313" key="2">
    <source>
        <dbReference type="Proteomes" id="UP001431963"/>
    </source>
</evidence>
<dbReference type="GO" id="GO:0004519">
    <property type="term" value="F:endonuclease activity"/>
    <property type="evidence" value="ECO:0007669"/>
    <property type="project" value="UniProtKB-KW"/>
</dbReference>
<dbReference type="InterPro" id="IPR019292">
    <property type="entry name" value="McrC"/>
</dbReference>
<gene>
    <name evidence="1" type="ORF">V6590_16880</name>
</gene>
<name>A0ABU8BYP7_9RHOB</name>
<proteinExistence type="predicted"/>
<keyword evidence="1" id="KW-0378">Hydrolase</keyword>
<sequence>MRTHTIREWESLSYGEGEGQIPELLAARLAEVARSSPLAGSGGQGVLEEHRKHIRARGVVGVIAAPQGALEILPKIDVAEADLTARNAAIRKRLIHMLAVALDLRIDLGRMTELDWQRDTLLEILIRVFADKLTEAVRRGMPRQYRRDEDDLPALRGTLDVTRQFTRHAVNPSRLACRFDELSGDIALNRILKATIGHLSRVSRSASNVQKLRELGFVYADVSDVPPAALRWNEVILDRTNRSWAELLAMARLFLFGRYQTTSSGAGQGTALLFEMNALFEEYVGRMIARCLRGTEFSVHLQGGRLFCLTSEPDGRGLFQTKPDILIRRGGEVVHIIDTKWKRIAARVDDRKHGVSQSDVYQMMAYGHLYRTGRLTLLYPRHQGLDGSPVVLARNRITGRDTVLETACVGIGNVAELMAELDELFRLDAPRRDLVMVGDRSRHLVDEGKDESIGV</sequence>
<organism evidence="1 2">
    <name type="scientific">Gemmobacter denitrificans</name>
    <dbReference type="NCBI Taxonomy" id="3123040"/>
    <lineage>
        <taxon>Bacteria</taxon>
        <taxon>Pseudomonadati</taxon>
        <taxon>Pseudomonadota</taxon>
        <taxon>Alphaproteobacteria</taxon>
        <taxon>Rhodobacterales</taxon>
        <taxon>Paracoccaceae</taxon>
        <taxon>Gemmobacter</taxon>
    </lineage>
</organism>
<protein>
    <submittedName>
        <fullName evidence="1">Restriction endonuclease</fullName>
    </submittedName>
</protein>
<comment type="caution">
    <text evidence="1">The sequence shown here is derived from an EMBL/GenBank/DDBJ whole genome shotgun (WGS) entry which is preliminary data.</text>
</comment>
<evidence type="ECO:0000313" key="1">
    <source>
        <dbReference type="EMBL" id="MEH7829826.1"/>
    </source>
</evidence>